<comment type="caution">
    <text evidence="2">The sequence shown here is derived from an EMBL/GenBank/DDBJ whole genome shotgun (WGS) entry which is preliminary data.</text>
</comment>
<evidence type="ECO:0000256" key="1">
    <source>
        <dbReference type="SAM" id="Phobius"/>
    </source>
</evidence>
<protein>
    <submittedName>
        <fullName evidence="2">Uncharacterized protein</fullName>
    </submittedName>
</protein>
<keyword evidence="1" id="KW-1133">Transmembrane helix</keyword>
<evidence type="ECO:0000313" key="3">
    <source>
        <dbReference type="Proteomes" id="UP000199681"/>
    </source>
</evidence>
<dbReference type="EMBL" id="FOPW01000005">
    <property type="protein sequence ID" value="SFH43005.1"/>
    <property type="molecule type" value="Genomic_DNA"/>
</dbReference>
<gene>
    <name evidence="2" type="ORF">SAMN05216274_10554</name>
</gene>
<sequence length="114" mass="12770">MRVAVPSITSMMSRTWPSDRGPILPSSVRHSRAARRIAAIWSGVSAFGVCGGLFMRDVSFIGFRGMISRRVANARIMPRIVRECFARAYDCARCFLRKSSIRPTVTSRIAKFSK</sequence>
<evidence type="ECO:0000313" key="2">
    <source>
        <dbReference type="EMBL" id="SFH43005.1"/>
    </source>
</evidence>
<reference evidence="2 3" key="1">
    <citation type="submission" date="2016-10" db="EMBL/GenBank/DDBJ databases">
        <authorList>
            <person name="Varghese N."/>
            <person name="Submissions S."/>
        </authorList>
    </citation>
    <scope>NUCLEOTIDE SEQUENCE [LARGE SCALE GENOMIC DNA]</scope>
    <source>
        <strain evidence="2 3">GMCC 1.11211</strain>
    </source>
</reference>
<accession>A0ABY1ECD0</accession>
<keyword evidence="1" id="KW-0812">Transmembrane</keyword>
<keyword evidence="3" id="KW-1185">Reference proteome</keyword>
<name>A0ABY1ECD0_9MICO</name>
<feature type="transmembrane region" description="Helical" evidence="1">
    <location>
        <begin position="37"/>
        <end position="55"/>
    </location>
</feature>
<keyword evidence="1" id="KW-0472">Membrane</keyword>
<dbReference type="Proteomes" id="UP000199681">
    <property type="component" value="Unassembled WGS sequence"/>
</dbReference>
<proteinExistence type="predicted"/>
<organism evidence="2 3">
    <name type="scientific">Cryobacterium levicorallinum</name>
    <dbReference type="NCBI Taxonomy" id="995038"/>
    <lineage>
        <taxon>Bacteria</taxon>
        <taxon>Bacillati</taxon>
        <taxon>Actinomycetota</taxon>
        <taxon>Actinomycetes</taxon>
        <taxon>Micrococcales</taxon>
        <taxon>Microbacteriaceae</taxon>
        <taxon>Cryobacterium</taxon>
    </lineage>
</organism>